<sequence>MPSCQILISPAIHEPQTHTPNLL</sequence>
<reference evidence="2" key="1">
    <citation type="submission" date="2014-09" db="EMBL/GenBank/DDBJ databases">
        <authorList>
            <person name="Magalhaes I.L.F."/>
            <person name="Oliveira U."/>
            <person name="Santos F.R."/>
            <person name="Vidigal T.H.D.A."/>
            <person name="Brescovit A.D."/>
            <person name="Santos A.J."/>
        </authorList>
    </citation>
    <scope>NUCLEOTIDE SEQUENCE</scope>
    <source>
        <tissue evidence="2">Shoot tissue taken approximately 20 cm above the soil surface</tissue>
    </source>
</reference>
<dbReference type="AlphaFoldDB" id="A0A0A9HYY8"/>
<dbReference type="EMBL" id="GBRH01159803">
    <property type="protein sequence ID" value="JAE38093.1"/>
    <property type="molecule type" value="Transcribed_RNA"/>
</dbReference>
<evidence type="ECO:0000256" key="1">
    <source>
        <dbReference type="SAM" id="MobiDB-lite"/>
    </source>
</evidence>
<feature type="region of interest" description="Disordered" evidence="1">
    <location>
        <begin position="1"/>
        <end position="23"/>
    </location>
</feature>
<reference evidence="2" key="2">
    <citation type="journal article" date="2015" name="Data Brief">
        <title>Shoot transcriptome of the giant reed, Arundo donax.</title>
        <authorList>
            <person name="Barrero R.A."/>
            <person name="Guerrero F.D."/>
            <person name="Moolhuijzen P."/>
            <person name="Goolsby J.A."/>
            <person name="Tidwell J."/>
            <person name="Bellgard S.E."/>
            <person name="Bellgard M.I."/>
        </authorList>
    </citation>
    <scope>NUCLEOTIDE SEQUENCE</scope>
    <source>
        <tissue evidence="2">Shoot tissue taken approximately 20 cm above the soil surface</tissue>
    </source>
</reference>
<proteinExistence type="predicted"/>
<name>A0A0A9HYY8_ARUDO</name>
<organism evidence="2">
    <name type="scientific">Arundo donax</name>
    <name type="common">Giant reed</name>
    <name type="synonym">Donax arundinaceus</name>
    <dbReference type="NCBI Taxonomy" id="35708"/>
    <lineage>
        <taxon>Eukaryota</taxon>
        <taxon>Viridiplantae</taxon>
        <taxon>Streptophyta</taxon>
        <taxon>Embryophyta</taxon>
        <taxon>Tracheophyta</taxon>
        <taxon>Spermatophyta</taxon>
        <taxon>Magnoliopsida</taxon>
        <taxon>Liliopsida</taxon>
        <taxon>Poales</taxon>
        <taxon>Poaceae</taxon>
        <taxon>PACMAD clade</taxon>
        <taxon>Arundinoideae</taxon>
        <taxon>Arundineae</taxon>
        <taxon>Arundo</taxon>
    </lineage>
</organism>
<protein>
    <submittedName>
        <fullName evidence="2">Uncharacterized protein</fullName>
    </submittedName>
</protein>
<accession>A0A0A9HYY8</accession>
<evidence type="ECO:0000313" key="2">
    <source>
        <dbReference type="EMBL" id="JAE38093.1"/>
    </source>
</evidence>